<dbReference type="PANTHER" id="PTHR43520">
    <property type="entry name" value="ATP7, ISOFORM B"/>
    <property type="match status" value="1"/>
</dbReference>
<evidence type="ECO:0000256" key="4">
    <source>
        <dbReference type="ARBA" id="ARBA00022475"/>
    </source>
</evidence>
<dbReference type="SFLD" id="SFLDS00003">
    <property type="entry name" value="Haloacid_Dehalogenase"/>
    <property type="match status" value="1"/>
</dbReference>
<dbReference type="PRINTS" id="PR00119">
    <property type="entry name" value="CATATPASE"/>
</dbReference>
<dbReference type="SUPFAM" id="SSF56784">
    <property type="entry name" value="HAD-like"/>
    <property type="match status" value="1"/>
</dbReference>
<dbReference type="Gene3D" id="3.40.50.1000">
    <property type="entry name" value="HAD superfamily/HAD-like"/>
    <property type="match status" value="1"/>
</dbReference>
<dbReference type="GO" id="GO:0016887">
    <property type="term" value="F:ATP hydrolysis activity"/>
    <property type="evidence" value="ECO:0007669"/>
    <property type="project" value="InterPro"/>
</dbReference>
<evidence type="ECO:0000256" key="1">
    <source>
        <dbReference type="ARBA" id="ARBA00004651"/>
    </source>
</evidence>
<accession>A0A1V3TIF7</accession>
<dbReference type="GO" id="GO:0005524">
    <property type="term" value="F:ATP binding"/>
    <property type="evidence" value="ECO:0007669"/>
    <property type="project" value="UniProtKB-UniRule"/>
</dbReference>
<evidence type="ECO:0000256" key="2">
    <source>
        <dbReference type="ARBA" id="ARBA00006024"/>
    </source>
</evidence>
<evidence type="ECO:0000256" key="6">
    <source>
        <dbReference type="ARBA" id="ARBA00022692"/>
    </source>
</evidence>
<dbReference type="InterPro" id="IPR036163">
    <property type="entry name" value="HMA_dom_sf"/>
</dbReference>
<feature type="domain" description="HMA" evidence="16">
    <location>
        <begin position="57"/>
        <end position="123"/>
    </location>
</feature>
<dbReference type="NCBIfam" id="TIGR01525">
    <property type="entry name" value="ATPase-IB_hvy"/>
    <property type="match status" value="1"/>
</dbReference>
<dbReference type="GO" id="GO:0005886">
    <property type="term" value="C:plasma membrane"/>
    <property type="evidence" value="ECO:0007669"/>
    <property type="project" value="UniProtKB-SubCell"/>
</dbReference>
<feature type="transmembrane region" description="Helical" evidence="15">
    <location>
        <begin position="242"/>
        <end position="260"/>
    </location>
</feature>
<feature type="transmembrane region" description="Helical" evidence="15">
    <location>
        <begin position="180"/>
        <end position="202"/>
    </location>
</feature>
<evidence type="ECO:0000256" key="5">
    <source>
        <dbReference type="ARBA" id="ARBA00022553"/>
    </source>
</evidence>
<keyword evidence="11" id="KW-1278">Translocase</keyword>
<evidence type="ECO:0000259" key="16">
    <source>
        <dbReference type="PROSITE" id="PS50846"/>
    </source>
</evidence>
<dbReference type="InterPro" id="IPR018303">
    <property type="entry name" value="ATPase_P-typ_P_site"/>
</dbReference>
<feature type="transmembrane region" description="Helical" evidence="15">
    <location>
        <begin position="141"/>
        <end position="160"/>
    </location>
</feature>
<evidence type="ECO:0000256" key="12">
    <source>
        <dbReference type="ARBA" id="ARBA00022989"/>
    </source>
</evidence>
<feature type="transmembrane region" description="Helical" evidence="15">
    <location>
        <begin position="422"/>
        <end position="447"/>
    </location>
</feature>
<dbReference type="SUPFAM" id="SSF55008">
    <property type="entry name" value="HMA, heavy metal-associated domain"/>
    <property type="match status" value="1"/>
</dbReference>
<feature type="transmembrane region" description="Helical" evidence="15">
    <location>
        <begin position="214"/>
        <end position="236"/>
    </location>
</feature>
<evidence type="ECO:0000256" key="9">
    <source>
        <dbReference type="ARBA" id="ARBA00022840"/>
    </source>
</evidence>
<dbReference type="KEGG" id="cke:B5M06_11700"/>
<dbReference type="InterPro" id="IPR023299">
    <property type="entry name" value="ATPase_P-typ_cyto_dom_N"/>
</dbReference>
<dbReference type="GO" id="GO:0055070">
    <property type="term" value="P:copper ion homeostasis"/>
    <property type="evidence" value="ECO:0007669"/>
    <property type="project" value="TreeGrafter"/>
</dbReference>
<dbReference type="SUPFAM" id="SSF81653">
    <property type="entry name" value="Calcium ATPase, transduction domain A"/>
    <property type="match status" value="1"/>
</dbReference>
<evidence type="ECO:0000256" key="13">
    <source>
        <dbReference type="ARBA" id="ARBA00023065"/>
    </source>
</evidence>
<keyword evidence="6 15" id="KW-0812">Transmembrane</keyword>
<dbReference type="SFLD" id="SFLDF00027">
    <property type="entry name" value="p-type_atpase"/>
    <property type="match status" value="1"/>
</dbReference>
<dbReference type="GO" id="GO:0005507">
    <property type="term" value="F:copper ion binding"/>
    <property type="evidence" value="ECO:0007669"/>
    <property type="project" value="TreeGrafter"/>
</dbReference>
<gene>
    <name evidence="17" type="ORF">B5M06_11700</name>
</gene>
<dbReference type="InterPro" id="IPR027256">
    <property type="entry name" value="P-typ_ATPase_IB"/>
</dbReference>
<dbReference type="RefSeq" id="WP_077393533.1">
    <property type="nucleotide sequence ID" value="NZ_CP020121.1"/>
</dbReference>
<evidence type="ECO:0000256" key="7">
    <source>
        <dbReference type="ARBA" id="ARBA00022723"/>
    </source>
</evidence>
<keyword evidence="7 15" id="KW-0479">Metal-binding</keyword>
<sequence>MSQDPSQALHAAEQRALHANLPTSDNELSLLDDPAEWESFGKPVGAEAGDMDTANVWDSQIALEGMYCSTCALTIEDALRAVPGVLRVEVSAAARRAKVVWAPDQVKPSVWMAAVGKAGYKAVPARDAQARELRMAQHRKALWRWLLAALCMMQVMMYAWPAYEAQPGDLVMEYERLLRWASWVICIPMLIFACGPFFSGAWRDLKHRRVSMDLPVALGMLITFVVSTIGTFDPYGVFGQEVFYDSLTMFVCFLLIGRWLEIRLRDRTAGALDAVLNRLPDSIEKRGADGKFERVALRRIAVGDVVRVLPGEAFPADGVILSGRTQADEALLTGESRPVSRAVGERVIAGSYNLSAPVEVQVEQLGAETKFAQIVDLMESASTQKPRLAQLADKVAAPFLVVVLLLAGAAAMYWWSTDPGQALMIAAAVLIVTCPCALSLATPVALLTAAGTLARHGVLVRNLQGIESLAGIDTLVFDKTGTLTRDGMQVSRMELLDDSLMPAYKGLAAAIAAQSRHPVSRAVAGFGQAWAVRWEVLACEEISGQGLKAQVRAVGEGTSDEVWTVRLGSARFASTQALQSHGQAVYLAREQASGEIQSLAFFELNEGVRSEAASVISLLQSRGVEVQLLSGDSEQAVAAIAKQLGISHYRAECSPQAKLDAIQSAQRAGRKLCMVGDGLNDGPVLAGSDVSFAFGKAVPLAQSRADFVVVSDNLEFVQKTVMLSRKTVRIVRQNLLGSALYNAVCIPLAMVGWMPAWLAGLGMALSSLLVVLNAARLAKPLKLELASPQVALAQQTPEPAAAAA</sequence>
<dbReference type="InterPro" id="IPR023214">
    <property type="entry name" value="HAD_sf"/>
</dbReference>
<dbReference type="PROSITE" id="PS50846">
    <property type="entry name" value="HMA_2"/>
    <property type="match status" value="1"/>
</dbReference>
<comment type="subcellular location">
    <subcellularLocation>
        <location evidence="1">Cell membrane</location>
        <topology evidence="1">Multi-pass membrane protein</topology>
    </subcellularLocation>
</comment>
<dbReference type="Pfam" id="PF00403">
    <property type="entry name" value="HMA"/>
    <property type="match status" value="1"/>
</dbReference>
<dbReference type="OrthoDB" id="8552908at2"/>
<dbReference type="InterPro" id="IPR001757">
    <property type="entry name" value="P_typ_ATPase"/>
</dbReference>
<dbReference type="Pfam" id="PF00702">
    <property type="entry name" value="Hydrolase"/>
    <property type="match status" value="1"/>
</dbReference>
<feature type="transmembrane region" description="Helical" evidence="15">
    <location>
        <begin position="395"/>
        <end position="416"/>
    </location>
</feature>
<reference evidence="17 18" key="1">
    <citation type="submission" date="2017-03" db="EMBL/GenBank/DDBJ databases">
        <title>Rapid Whole Genome Sequencing of Comamonas kerstersii Causing Continuous ambulatory Peritoneal Dialysis-Associated Peritonitis.</title>
        <authorList>
            <person name="Zheng B."/>
        </authorList>
    </citation>
    <scope>NUCLEOTIDE SEQUENCE [LARGE SCALE GENOMIC DNA]</scope>
    <source>
        <strain evidence="17 18">8943</strain>
    </source>
</reference>
<dbReference type="Gene3D" id="2.70.150.10">
    <property type="entry name" value="Calcium-transporting ATPase, cytoplasmic transduction domain A"/>
    <property type="match status" value="1"/>
</dbReference>
<keyword evidence="9 15" id="KW-0067">ATP-binding</keyword>
<keyword evidence="14 15" id="KW-0472">Membrane</keyword>
<organism evidence="17 18">
    <name type="scientific">Comamonas kerstersii</name>
    <dbReference type="NCBI Taxonomy" id="225992"/>
    <lineage>
        <taxon>Bacteria</taxon>
        <taxon>Pseudomonadati</taxon>
        <taxon>Pseudomonadota</taxon>
        <taxon>Betaproteobacteria</taxon>
        <taxon>Burkholderiales</taxon>
        <taxon>Comamonadaceae</taxon>
        <taxon>Comamonas</taxon>
    </lineage>
</organism>
<keyword evidence="13" id="KW-0406">Ion transport</keyword>
<evidence type="ECO:0000256" key="14">
    <source>
        <dbReference type="ARBA" id="ARBA00023136"/>
    </source>
</evidence>
<evidence type="ECO:0000313" key="17">
    <source>
        <dbReference type="EMBL" id="AQZ98813.1"/>
    </source>
</evidence>
<dbReference type="NCBIfam" id="TIGR01511">
    <property type="entry name" value="ATPase-IB1_Cu"/>
    <property type="match status" value="1"/>
</dbReference>
<feature type="transmembrane region" description="Helical" evidence="15">
    <location>
        <begin position="734"/>
        <end position="751"/>
    </location>
</feature>
<dbReference type="Proteomes" id="UP000242792">
    <property type="component" value="Chromosome"/>
</dbReference>
<dbReference type="Gene3D" id="3.40.1110.10">
    <property type="entry name" value="Calcium-transporting ATPase, cytoplasmic domain N"/>
    <property type="match status" value="1"/>
</dbReference>
<dbReference type="InterPro" id="IPR023298">
    <property type="entry name" value="ATPase_P-typ_TM_dom_sf"/>
</dbReference>
<dbReference type="InterPro" id="IPR006121">
    <property type="entry name" value="HMA_dom"/>
</dbReference>
<dbReference type="InterPro" id="IPR059000">
    <property type="entry name" value="ATPase_P-type_domA"/>
</dbReference>
<keyword evidence="3" id="KW-0813">Transport</keyword>
<dbReference type="SFLD" id="SFLDG00002">
    <property type="entry name" value="C1.7:_P-type_atpase_like"/>
    <property type="match status" value="1"/>
</dbReference>
<dbReference type="CDD" id="cd02079">
    <property type="entry name" value="P-type_ATPase_HM"/>
    <property type="match status" value="1"/>
</dbReference>
<evidence type="ECO:0000313" key="18">
    <source>
        <dbReference type="Proteomes" id="UP000242792"/>
    </source>
</evidence>
<dbReference type="GeneID" id="83039986"/>
<dbReference type="InterPro" id="IPR008250">
    <property type="entry name" value="ATPase_P-typ_transduc_dom_A_sf"/>
</dbReference>
<proteinExistence type="inferred from homology"/>
<dbReference type="SUPFAM" id="SSF81665">
    <property type="entry name" value="Calcium ATPase, transmembrane domain M"/>
    <property type="match status" value="1"/>
</dbReference>
<dbReference type="NCBIfam" id="TIGR01494">
    <property type="entry name" value="ATPase_P-type"/>
    <property type="match status" value="2"/>
</dbReference>
<evidence type="ECO:0000256" key="8">
    <source>
        <dbReference type="ARBA" id="ARBA00022741"/>
    </source>
</evidence>
<evidence type="ECO:0000256" key="15">
    <source>
        <dbReference type="RuleBase" id="RU362081"/>
    </source>
</evidence>
<keyword evidence="8 15" id="KW-0547">Nucleotide-binding</keyword>
<dbReference type="EMBL" id="CP020121">
    <property type="protein sequence ID" value="AQZ98813.1"/>
    <property type="molecule type" value="Genomic_DNA"/>
</dbReference>
<evidence type="ECO:0000256" key="3">
    <source>
        <dbReference type="ARBA" id="ARBA00022448"/>
    </source>
</evidence>
<keyword evidence="5" id="KW-0597">Phosphoprotein</keyword>
<dbReference type="CDD" id="cd00371">
    <property type="entry name" value="HMA"/>
    <property type="match status" value="1"/>
</dbReference>
<name>A0A1V3TIF7_9BURK</name>
<dbReference type="AlphaFoldDB" id="A0A1V3TIF7"/>
<keyword evidence="10" id="KW-0460">Magnesium</keyword>
<keyword evidence="4 15" id="KW-1003">Cell membrane</keyword>
<dbReference type="Pfam" id="PF00122">
    <property type="entry name" value="E1-E2_ATPase"/>
    <property type="match status" value="1"/>
</dbReference>
<accession>A0A1V0BFU2</accession>
<dbReference type="InterPro" id="IPR036412">
    <property type="entry name" value="HAD-like_sf"/>
</dbReference>
<dbReference type="Gene3D" id="3.30.70.100">
    <property type="match status" value="1"/>
</dbReference>
<protein>
    <submittedName>
        <fullName evidence="17">Heavy metal translocating P-type ATPase</fullName>
    </submittedName>
</protein>
<keyword evidence="12 15" id="KW-1133">Transmembrane helix</keyword>
<dbReference type="InterPro" id="IPR044492">
    <property type="entry name" value="P_typ_ATPase_HD_dom"/>
</dbReference>
<dbReference type="GO" id="GO:0043682">
    <property type="term" value="F:P-type divalent copper transporter activity"/>
    <property type="evidence" value="ECO:0007669"/>
    <property type="project" value="TreeGrafter"/>
</dbReference>
<dbReference type="PANTHER" id="PTHR43520:SF5">
    <property type="entry name" value="CATION-TRANSPORTING P-TYPE ATPASE-RELATED"/>
    <property type="match status" value="1"/>
</dbReference>
<comment type="similarity">
    <text evidence="2 15">Belongs to the cation transport ATPase (P-type) (TC 3.A.3) family. Type IB subfamily.</text>
</comment>
<dbReference type="NCBIfam" id="TIGR01512">
    <property type="entry name" value="ATPase-IB2_Cd"/>
    <property type="match status" value="1"/>
</dbReference>
<evidence type="ECO:0000256" key="11">
    <source>
        <dbReference type="ARBA" id="ARBA00022967"/>
    </source>
</evidence>
<dbReference type="PROSITE" id="PS00154">
    <property type="entry name" value="ATPASE_E1_E2"/>
    <property type="match status" value="1"/>
</dbReference>
<evidence type="ECO:0000256" key="10">
    <source>
        <dbReference type="ARBA" id="ARBA00022842"/>
    </source>
</evidence>